<dbReference type="OrthoDB" id="9790745at2"/>
<evidence type="ECO:0000313" key="2">
    <source>
        <dbReference type="Proteomes" id="UP000190667"/>
    </source>
</evidence>
<dbReference type="EMBL" id="MRUL01000004">
    <property type="protein sequence ID" value="OON40332.1"/>
    <property type="molecule type" value="Genomic_DNA"/>
</dbReference>
<dbReference type="AlphaFoldDB" id="A0A1S8YN31"/>
<sequence>MFQCKRVYQDVEKSDGYRVLVDRLWPRGIKKADLKLDEWLKVLAPSADLRRQLHAEQIDFSGFRQAYLQQLERLDPAIWQRIVETAARGRVTLLYASRDQQHNHARVLQQFLEGRQS</sequence>
<dbReference type="STRING" id="1926881.BTJ39_07905"/>
<gene>
    <name evidence="1" type="ORF">BTJ39_07905</name>
</gene>
<evidence type="ECO:0000313" key="1">
    <source>
        <dbReference type="EMBL" id="OON40332.1"/>
    </source>
</evidence>
<protein>
    <submittedName>
        <fullName evidence="1">MarR family transcriptional regulator</fullName>
    </submittedName>
</protein>
<keyword evidence="2" id="KW-1185">Reference proteome</keyword>
<dbReference type="Proteomes" id="UP000190667">
    <property type="component" value="Unassembled WGS sequence"/>
</dbReference>
<comment type="caution">
    <text evidence="1">The sequence shown here is derived from an EMBL/GenBank/DDBJ whole genome shotgun (WGS) entry which is preliminary data.</text>
</comment>
<dbReference type="RefSeq" id="WP_078002140.1">
    <property type="nucleotide sequence ID" value="NZ_MRUL01000004.1"/>
</dbReference>
<dbReference type="PANTHER" id="PTHR36849:SF1">
    <property type="entry name" value="CYTOPLASMIC PROTEIN"/>
    <property type="match status" value="1"/>
</dbReference>
<dbReference type="PANTHER" id="PTHR36849">
    <property type="entry name" value="CYTOPLASMIC PROTEIN-RELATED"/>
    <property type="match status" value="1"/>
</dbReference>
<name>A0A1S8YN31_9GAMM</name>
<proteinExistence type="predicted"/>
<organism evidence="1 2">
    <name type="scientific">Izhakiella australiensis</name>
    <dbReference type="NCBI Taxonomy" id="1926881"/>
    <lineage>
        <taxon>Bacteria</taxon>
        <taxon>Pseudomonadati</taxon>
        <taxon>Pseudomonadota</taxon>
        <taxon>Gammaproteobacteria</taxon>
        <taxon>Enterobacterales</taxon>
        <taxon>Erwiniaceae</taxon>
        <taxon>Izhakiella</taxon>
    </lineage>
</organism>
<reference evidence="1 2" key="1">
    <citation type="submission" date="2016-12" db="EMBL/GenBank/DDBJ databases">
        <title>Izhakiella australiana sp. nov. of genus Izhakiella isolated from Australian desert.</title>
        <authorList>
            <person name="Ji M."/>
        </authorList>
    </citation>
    <scope>NUCLEOTIDE SEQUENCE [LARGE SCALE GENOMIC DNA]</scope>
    <source>
        <strain evidence="1 2">D4N98</strain>
    </source>
</reference>
<dbReference type="InterPro" id="IPR052552">
    <property type="entry name" value="YeaO-like"/>
</dbReference>
<accession>A0A1S8YN31</accession>
<dbReference type="Pfam" id="PF22752">
    <property type="entry name" value="DUF488-N3i"/>
    <property type="match status" value="1"/>
</dbReference>